<evidence type="ECO:0000256" key="4">
    <source>
        <dbReference type="ARBA" id="ARBA00023098"/>
    </source>
</evidence>
<dbReference type="CDD" id="cd05931">
    <property type="entry name" value="FAAL"/>
    <property type="match status" value="1"/>
</dbReference>
<evidence type="ECO:0000256" key="1">
    <source>
        <dbReference type="ARBA" id="ARBA00006432"/>
    </source>
</evidence>
<dbReference type="GO" id="GO:0016874">
    <property type="term" value="F:ligase activity"/>
    <property type="evidence" value="ECO:0007669"/>
    <property type="project" value="UniProtKB-KW"/>
</dbReference>
<comment type="caution">
    <text evidence="7">The sequence shown here is derived from an EMBL/GenBank/DDBJ whole genome shotgun (WGS) entry which is preliminary data.</text>
</comment>
<dbReference type="Gene3D" id="3.30.300.30">
    <property type="match status" value="1"/>
</dbReference>
<evidence type="ECO:0000259" key="6">
    <source>
        <dbReference type="Pfam" id="PF23024"/>
    </source>
</evidence>
<protein>
    <submittedName>
        <fullName evidence="7">Fatty acyl-AMP ligase</fullName>
    </submittedName>
</protein>
<dbReference type="SUPFAM" id="SSF56801">
    <property type="entry name" value="Acetyl-CoA synthetase-like"/>
    <property type="match status" value="1"/>
</dbReference>
<proteinExistence type="inferred from homology"/>
<dbReference type="InterPro" id="IPR042099">
    <property type="entry name" value="ANL_N_sf"/>
</dbReference>
<keyword evidence="4" id="KW-0443">Lipid metabolism</keyword>
<feature type="domain" description="AMP-binding enzyme C-terminal" evidence="6">
    <location>
        <begin position="470"/>
        <end position="579"/>
    </location>
</feature>
<dbReference type="Pfam" id="PF23024">
    <property type="entry name" value="AMP-dom_DIP2-like"/>
    <property type="match status" value="1"/>
</dbReference>
<accession>A0ABP5BNR4</accession>
<feature type="domain" description="AMP-dependent synthetase/ligase" evidence="5">
    <location>
        <begin position="39"/>
        <end position="423"/>
    </location>
</feature>
<keyword evidence="3" id="KW-0276">Fatty acid metabolism</keyword>
<dbReference type="Gene3D" id="3.40.50.12780">
    <property type="entry name" value="N-terminal domain of ligase-like"/>
    <property type="match status" value="1"/>
</dbReference>
<dbReference type="Pfam" id="PF00501">
    <property type="entry name" value="AMP-binding"/>
    <property type="match status" value="1"/>
</dbReference>
<sequence length="585" mass="62611">MPEAERRYPEPTDGLKNLVRPLTDLLVDRAGSSAPAFTFRDYAADREGTEVTLSWAELAEQVRAVAAELSKITSPGQRVAILAPQDLSYVTAFLGALHAGTIAVPLFAPEVSQHGGRLVGALADCAPEVWLTSSEALPAVRSLAEENPVPMPKQILAVDKLDPAGAGYTPPALSLDAPAYLQYTSGSTRAPAGAVITHRAVAENSNQAAVAFGVDDTWTCAGWIPFFHDMGLVQLLCVPVATGARSVFITPFNFIMRPVRWLRQLSDFPKVFAAAPNFAFEYATRKVSESDRAALDLSDVRAVINGSEPVRASTIAAFQEAFGPHGFPATSHRPSYGLAEATVFVTNTREEGPTVTAFDRLALGEHRGVIVARGTEGSIDLVAAGRPHGQLVRIVDPANGTLRTDGDVGEIWVHGPNVASGYWEQPERSAETFGGRIDGAAGIPGEGWLRTGDLGLFHDGLLYITGRIKDLIIIDGKNHYPQDIEATVEAAHPVIRRDHVAAFAVTTEDGREGAAVVAEFNRKAAPEGFDEKEVARAVRRAVSAAHDVKLRDVLVLPPGAVQRTSSGKVARAATKARHWEKADER</sequence>
<keyword evidence="2 7" id="KW-0436">Ligase</keyword>
<dbReference type="InterPro" id="IPR045851">
    <property type="entry name" value="AMP-bd_C_sf"/>
</dbReference>
<evidence type="ECO:0000256" key="2">
    <source>
        <dbReference type="ARBA" id="ARBA00022598"/>
    </source>
</evidence>
<gene>
    <name evidence="7" type="ORF">GCM10009754_17730</name>
</gene>
<dbReference type="RefSeq" id="WP_344415479.1">
    <property type="nucleotide sequence ID" value="NZ_BAAANN010000005.1"/>
</dbReference>
<evidence type="ECO:0000256" key="3">
    <source>
        <dbReference type="ARBA" id="ARBA00022832"/>
    </source>
</evidence>
<dbReference type="PANTHER" id="PTHR22754">
    <property type="entry name" value="DISCO-INTERACTING PROTEIN 2 DIP2 -RELATED"/>
    <property type="match status" value="1"/>
</dbReference>
<comment type="similarity">
    <text evidence="1">Belongs to the ATP-dependent AMP-binding enzyme family.</text>
</comment>
<evidence type="ECO:0000313" key="7">
    <source>
        <dbReference type="EMBL" id="GAA1949552.1"/>
    </source>
</evidence>
<evidence type="ECO:0000313" key="8">
    <source>
        <dbReference type="Proteomes" id="UP001501116"/>
    </source>
</evidence>
<evidence type="ECO:0000259" key="5">
    <source>
        <dbReference type="Pfam" id="PF00501"/>
    </source>
</evidence>
<keyword evidence="8" id="KW-1185">Reference proteome</keyword>
<dbReference type="InterPro" id="IPR025110">
    <property type="entry name" value="AMP-bd_C"/>
</dbReference>
<dbReference type="PANTHER" id="PTHR22754:SF32">
    <property type="entry name" value="DISCO-INTERACTING PROTEIN 2"/>
    <property type="match status" value="1"/>
</dbReference>
<dbReference type="InterPro" id="IPR000873">
    <property type="entry name" value="AMP-dep_synth/lig_dom"/>
</dbReference>
<organism evidence="7 8">
    <name type="scientific">Amycolatopsis minnesotensis</name>
    <dbReference type="NCBI Taxonomy" id="337894"/>
    <lineage>
        <taxon>Bacteria</taxon>
        <taxon>Bacillati</taxon>
        <taxon>Actinomycetota</taxon>
        <taxon>Actinomycetes</taxon>
        <taxon>Pseudonocardiales</taxon>
        <taxon>Pseudonocardiaceae</taxon>
        <taxon>Amycolatopsis</taxon>
    </lineage>
</organism>
<dbReference type="EMBL" id="BAAANN010000005">
    <property type="protein sequence ID" value="GAA1949552.1"/>
    <property type="molecule type" value="Genomic_DNA"/>
</dbReference>
<dbReference type="InterPro" id="IPR040097">
    <property type="entry name" value="FAAL/FAAC"/>
</dbReference>
<name>A0ABP5BNR4_9PSEU</name>
<dbReference type="Proteomes" id="UP001501116">
    <property type="component" value="Unassembled WGS sequence"/>
</dbReference>
<reference evidence="8" key="1">
    <citation type="journal article" date="2019" name="Int. J. Syst. Evol. Microbiol.">
        <title>The Global Catalogue of Microorganisms (GCM) 10K type strain sequencing project: providing services to taxonomists for standard genome sequencing and annotation.</title>
        <authorList>
            <consortium name="The Broad Institute Genomics Platform"/>
            <consortium name="The Broad Institute Genome Sequencing Center for Infectious Disease"/>
            <person name="Wu L."/>
            <person name="Ma J."/>
        </authorList>
    </citation>
    <scope>NUCLEOTIDE SEQUENCE [LARGE SCALE GENOMIC DNA]</scope>
    <source>
        <strain evidence="8">JCM 14545</strain>
    </source>
</reference>